<evidence type="ECO:0000313" key="4">
    <source>
        <dbReference type="Proteomes" id="UP000002432"/>
    </source>
</evidence>
<organism evidence="3 4">
    <name type="scientific">Koribacter versatilis (strain Ellin345)</name>
    <dbReference type="NCBI Taxonomy" id="204669"/>
    <lineage>
        <taxon>Bacteria</taxon>
        <taxon>Pseudomonadati</taxon>
        <taxon>Acidobacteriota</taxon>
        <taxon>Terriglobia</taxon>
        <taxon>Terriglobales</taxon>
        <taxon>Candidatus Korobacteraceae</taxon>
        <taxon>Candidatus Korobacter</taxon>
    </lineage>
</organism>
<dbReference type="PANTHER" id="PTHR35102:SF1">
    <property type="entry name" value="E3 UBIQUITIN-PROTEIN LIGASE"/>
    <property type="match status" value="1"/>
</dbReference>
<dbReference type="HOGENOM" id="CLU_1568693_0_0_0"/>
<gene>
    <name evidence="3" type="ordered locus">Acid345_2418</name>
</gene>
<dbReference type="PANTHER" id="PTHR35102">
    <property type="entry name" value="E3 UBIQUITIN-PROTEIN LIGASE"/>
    <property type="match status" value="1"/>
</dbReference>
<keyword evidence="4" id="KW-1185">Reference proteome</keyword>
<dbReference type="Pfam" id="PF09835">
    <property type="entry name" value="DUF2062"/>
    <property type="match status" value="1"/>
</dbReference>
<dbReference type="Proteomes" id="UP000002432">
    <property type="component" value="Chromosome"/>
</dbReference>
<keyword evidence="1" id="KW-1133">Transmembrane helix</keyword>
<feature type="transmembrane region" description="Helical" evidence="1">
    <location>
        <begin position="74"/>
        <end position="93"/>
    </location>
</feature>
<keyword evidence="1" id="KW-0812">Transmembrane</keyword>
<dbReference type="AlphaFoldDB" id="Q1INY1"/>
<protein>
    <recommendedName>
        <fullName evidence="2">DUF2062 domain-containing protein</fullName>
    </recommendedName>
</protein>
<dbReference type="KEGG" id="aba:Acid345_2418"/>
<evidence type="ECO:0000313" key="3">
    <source>
        <dbReference type="EMBL" id="ABF41419.1"/>
    </source>
</evidence>
<proteinExistence type="predicted"/>
<feature type="domain" description="DUF2062" evidence="2">
    <location>
        <begin position="31"/>
        <end position="159"/>
    </location>
</feature>
<dbReference type="InterPro" id="IPR018639">
    <property type="entry name" value="DUF2062"/>
</dbReference>
<dbReference type="EMBL" id="CP000360">
    <property type="protein sequence ID" value="ABF41419.1"/>
    <property type="molecule type" value="Genomic_DNA"/>
</dbReference>
<dbReference type="EnsemblBacteria" id="ABF41419">
    <property type="protein sequence ID" value="ABF41419"/>
    <property type="gene ID" value="Acid345_2418"/>
</dbReference>
<feature type="transmembrane region" description="Helical" evidence="1">
    <location>
        <begin position="133"/>
        <end position="155"/>
    </location>
</feature>
<reference evidence="3 4" key="1">
    <citation type="journal article" date="2009" name="Appl. Environ. Microbiol.">
        <title>Three genomes from the phylum Acidobacteria provide insight into the lifestyles of these microorganisms in soils.</title>
        <authorList>
            <person name="Ward N.L."/>
            <person name="Challacombe J.F."/>
            <person name="Janssen P.H."/>
            <person name="Henrissat B."/>
            <person name="Coutinho P.M."/>
            <person name="Wu M."/>
            <person name="Xie G."/>
            <person name="Haft D.H."/>
            <person name="Sait M."/>
            <person name="Badger J."/>
            <person name="Barabote R.D."/>
            <person name="Bradley B."/>
            <person name="Brettin T.S."/>
            <person name="Brinkac L.M."/>
            <person name="Bruce D."/>
            <person name="Creasy T."/>
            <person name="Daugherty S.C."/>
            <person name="Davidsen T.M."/>
            <person name="DeBoy R.T."/>
            <person name="Detter J.C."/>
            <person name="Dodson R.J."/>
            <person name="Durkin A.S."/>
            <person name="Ganapathy A."/>
            <person name="Gwinn-Giglio M."/>
            <person name="Han C.S."/>
            <person name="Khouri H."/>
            <person name="Kiss H."/>
            <person name="Kothari S.P."/>
            <person name="Madupu R."/>
            <person name="Nelson K.E."/>
            <person name="Nelson W.C."/>
            <person name="Paulsen I."/>
            <person name="Penn K."/>
            <person name="Ren Q."/>
            <person name="Rosovitz M.J."/>
            <person name="Selengut J.D."/>
            <person name="Shrivastava S."/>
            <person name="Sullivan S.A."/>
            <person name="Tapia R."/>
            <person name="Thompson L.S."/>
            <person name="Watkins K.L."/>
            <person name="Yang Q."/>
            <person name="Yu C."/>
            <person name="Zafar N."/>
            <person name="Zhou L."/>
            <person name="Kuske C.R."/>
        </authorList>
    </citation>
    <scope>NUCLEOTIDE SEQUENCE [LARGE SCALE GENOMIC DNA]</scope>
    <source>
        <strain evidence="3 4">Ellin345</strain>
    </source>
</reference>
<sequence length="170" mass="18306">MNVGAHALPPGASKHLMIARSRSLTTNTGESTSRTAWTVALGFAIGLFPLLGVTTIVCAILARMLRLKQTAIQFGNYAALPFQIALLVPLLRLGERITHAQRFVFDPPALLQGFPHIPESTARAVVMAQWHMIAGWALLAPLAFVLAGLLAQAVLRRRERGGIVVGRRAA</sequence>
<evidence type="ECO:0000256" key="1">
    <source>
        <dbReference type="SAM" id="Phobius"/>
    </source>
</evidence>
<feature type="transmembrane region" description="Helical" evidence="1">
    <location>
        <begin position="36"/>
        <end position="62"/>
    </location>
</feature>
<name>Q1INY1_KORVE</name>
<dbReference type="eggNOG" id="COG3216">
    <property type="taxonomic scope" value="Bacteria"/>
</dbReference>
<dbReference type="STRING" id="204669.Acid345_2418"/>
<dbReference type="OrthoDB" id="123362at2"/>
<keyword evidence="1" id="KW-0472">Membrane</keyword>
<accession>Q1INY1</accession>
<evidence type="ECO:0000259" key="2">
    <source>
        <dbReference type="Pfam" id="PF09835"/>
    </source>
</evidence>